<keyword evidence="1" id="KW-0472">Membrane</keyword>
<evidence type="ECO:0000313" key="4">
    <source>
        <dbReference type="Proteomes" id="UP000694523"/>
    </source>
</evidence>
<keyword evidence="1" id="KW-0812">Transmembrane</keyword>
<protein>
    <recommendedName>
        <fullName evidence="2">PiggyBac transposable element-derived protein domain-containing protein</fullName>
    </recommendedName>
</protein>
<dbReference type="Ensembl" id="ENSNMLT00000039478.1">
    <property type="protein sequence ID" value="ENSNMLP00000035443.1"/>
    <property type="gene ID" value="ENSNMLG00000021998.1"/>
</dbReference>
<dbReference type="InterPro" id="IPR029526">
    <property type="entry name" value="PGBD"/>
</dbReference>
<dbReference type="PANTHER" id="PTHR47272">
    <property type="entry name" value="DDE_TNP_1_7 DOMAIN-CONTAINING PROTEIN"/>
    <property type="match status" value="1"/>
</dbReference>
<keyword evidence="4" id="KW-1185">Reference proteome</keyword>
<dbReference type="Proteomes" id="UP000694523">
    <property type="component" value="Unplaced"/>
</dbReference>
<evidence type="ECO:0000256" key="1">
    <source>
        <dbReference type="SAM" id="Phobius"/>
    </source>
</evidence>
<feature type="domain" description="PiggyBac transposable element-derived protein" evidence="2">
    <location>
        <begin position="29"/>
        <end position="391"/>
    </location>
</feature>
<reference evidence="3" key="1">
    <citation type="submission" date="2025-08" db="UniProtKB">
        <authorList>
            <consortium name="Ensembl"/>
        </authorList>
    </citation>
    <scope>IDENTIFICATION</scope>
</reference>
<evidence type="ECO:0000259" key="2">
    <source>
        <dbReference type="Pfam" id="PF13843"/>
    </source>
</evidence>
<organism evidence="3 4">
    <name type="scientific">Neogobius melanostomus</name>
    <name type="common">round goby</name>
    <dbReference type="NCBI Taxonomy" id="47308"/>
    <lineage>
        <taxon>Eukaryota</taxon>
        <taxon>Metazoa</taxon>
        <taxon>Chordata</taxon>
        <taxon>Craniata</taxon>
        <taxon>Vertebrata</taxon>
        <taxon>Euteleostomi</taxon>
        <taxon>Actinopterygii</taxon>
        <taxon>Neopterygii</taxon>
        <taxon>Teleostei</taxon>
        <taxon>Neoteleostei</taxon>
        <taxon>Acanthomorphata</taxon>
        <taxon>Gobiaria</taxon>
        <taxon>Gobiiformes</taxon>
        <taxon>Gobioidei</taxon>
        <taxon>Gobiidae</taxon>
        <taxon>Benthophilinae</taxon>
        <taxon>Neogobiini</taxon>
        <taxon>Neogobius</taxon>
    </lineage>
</organism>
<feature type="transmembrane region" description="Helical" evidence="1">
    <location>
        <begin position="374"/>
        <end position="392"/>
    </location>
</feature>
<dbReference type="PANTHER" id="PTHR47272:SF1">
    <property type="entry name" value="PIGGYBAC TRANSPOSABLE ELEMENT-DERIVED PROTEIN 3-LIKE"/>
    <property type="match status" value="1"/>
</dbReference>
<proteinExistence type="predicted"/>
<sequence length="483" mass="56685">HCLHLLPPIAGRIVMRPVLNKMASWTVLQLFQLFFSNATVKTIIDNTNTHAERRREAGKKYSWTILTKKEFYIFLAIVIYTGLVGVKARPDLWRTDFPYNFRFPRSKMTRARFEAITWTLHLSDPEEDEENERKKGTPDYDRLFKIKPLYTEIVTACKSFYQPQKTLASMRKSNLRCYMPGKPHKWGFKMWGRAGQSGYLYDFDVCQGRENPDKEKSDVGATGDVVLKMTSTLPAGKNHKVFADNFFTSVPLVEHLKQRGIYYIGTVRMNRVKNCRLIDEKELKTKGRGSLDFRVNQEDNIIVRWYDNKAVNLLSSFVGVEPLGNVKRWDRKAKTYIMVPRPAIVDTYNRFMGGVDLLDMLSALYKFNFRSRRWYIYIWWHTVTVAVINAWLRYRRDMEKLQPRQKALPLRRFQASVGSALTSAGKLPPDVRKDGLYHFPTWETRQRCKHCVGHFAHVYCEKCRVHLCLNKDRNCFQAYHNSK</sequence>
<dbReference type="AlphaFoldDB" id="A0A8C6UI16"/>
<accession>A0A8C6UI16</accession>
<dbReference type="Pfam" id="PF13843">
    <property type="entry name" value="DDE_Tnp_1_7"/>
    <property type="match status" value="1"/>
</dbReference>
<reference evidence="3" key="2">
    <citation type="submission" date="2025-09" db="UniProtKB">
        <authorList>
            <consortium name="Ensembl"/>
        </authorList>
    </citation>
    <scope>IDENTIFICATION</scope>
</reference>
<evidence type="ECO:0000313" key="3">
    <source>
        <dbReference type="Ensembl" id="ENSNMLP00000035443.1"/>
    </source>
</evidence>
<name>A0A8C6UI16_9GOBI</name>
<keyword evidence="1" id="KW-1133">Transmembrane helix</keyword>